<evidence type="ECO:0000256" key="1">
    <source>
        <dbReference type="SAM" id="MobiDB-lite"/>
    </source>
</evidence>
<dbReference type="EMBL" id="VTPC01033875">
    <property type="protein sequence ID" value="KAF2891354.1"/>
    <property type="molecule type" value="Genomic_DNA"/>
</dbReference>
<sequence length="61" mass="7361">SRPTHCRDKEGNLIGYETEKQKRWQGYFKEMLNEGAESYEEQQKLGSYSMNENEEGRQWKQ</sequence>
<dbReference type="AlphaFoldDB" id="A0A8K0CPS7"/>
<feature type="region of interest" description="Disordered" evidence="1">
    <location>
        <begin position="42"/>
        <end position="61"/>
    </location>
</feature>
<name>A0A8K0CPS7_IGNLU</name>
<proteinExistence type="predicted"/>
<comment type="caution">
    <text evidence="2">The sequence shown here is derived from an EMBL/GenBank/DDBJ whole genome shotgun (WGS) entry which is preliminary data.</text>
</comment>
<feature type="non-terminal residue" evidence="2">
    <location>
        <position position="1"/>
    </location>
</feature>
<keyword evidence="3" id="KW-1185">Reference proteome</keyword>
<dbReference type="Proteomes" id="UP000801492">
    <property type="component" value="Unassembled WGS sequence"/>
</dbReference>
<accession>A0A8K0CPS7</accession>
<reference evidence="2" key="1">
    <citation type="submission" date="2019-08" db="EMBL/GenBank/DDBJ databases">
        <title>The genome of the North American firefly Photinus pyralis.</title>
        <authorList>
            <consortium name="Photinus pyralis genome working group"/>
            <person name="Fallon T.R."/>
            <person name="Sander Lower S.E."/>
            <person name="Weng J.-K."/>
        </authorList>
    </citation>
    <scope>NUCLEOTIDE SEQUENCE</scope>
    <source>
        <strain evidence="2">TRF0915ILg1</strain>
        <tissue evidence="2">Whole body</tissue>
    </source>
</reference>
<gene>
    <name evidence="2" type="ORF">ILUMI_14819</name>
</gene>
<organism evidence="2 3">
    <name type="scientific">Ignelater luminosus</name>
    <name type="common">Cucubano</name>
    <name type="synonym">Pyrophorus luminosus</name>
    <dbReference type="NCBI Taxonomy" id="2038154"/>
    <lineage>
        <taxon>Eukaryota</taxon>
        <taxon>Metazoa</taxon>
        <taxon>Ecdysozoa</taxon>
        <taxon>Arthropoda</taxon>
        <taxon>Hexapoda</taxon>
        <taxon>Insecta</taxon>
        <taxon>Pterygota</taxon>
        <taxon>Neoptera</taxon>
        <taxon>Endopterygota</taxon>
        <taxon>Coleoptera</taxon>
        <taxon>Polyphaga</taxon>
        <taxon>Elateriformia</taxon>
        <taxon>Elateroidea</taxon>
        <taxon>Elateridae</taxon>
        <taxon>Agrypninae</taxon>
        <taxon>Pyrophorini</taxon>
        <taxon>Ignelater</taxon>
    </lineage>
</organism>
<protein>
    <submittedName>
        <fullName evidence="2">Uncharacterized protein</fullName>
    </submittedName>
</protein>
<evidence type="ECO:0000313" key="3">
    <source>
        <dbReference type="Proteomes" id="UP000801492"/>
    </source>
</evidence>
<evidence type="ECO:0000313" key="2">
    <source>
        <dbReference type="EMBL" id="KAF2891354.1"/>
    </source>
</evidence>